<feature type="region of interest" description="Disordered" evidence="2">
    <location>
        <begin position="1"/>
        <end position="92"/>
    </location>
</feature>
<sequence>MENSNPDQPEQKPDPEIRVNVENPPDENQAEEVKSQVSVNMKQIDPRDISNLTPAESQDRPKRTLSGTVVPPEPRISEIAGDKLESMTHKGRSQFDINSVREKVIRTPLESKFNERPISGMSRKSVVLNKLPKKTNIENKEIEWFAFENRVREIIRDILEPYAVRSIDLQESVQHLTENHDQFKRKQDEMEFVMHKRSHRNSGIDELNKKLFDIENERKVREAKNMQAIEGIKVQLESTQDRMTQIEELSLTFKKQANDIKHEINGFFDQLTGFQEKFSREQLKYKEEMNRNFLTLRNQYLKTEELSKVNKNYINNHFDELKRHDMVVQSYQKNFAEIYKKIQQMDKLKIDTSDFNDELIKIKKDVNHVRFLNEDVFQSVQLIDNYIEDFIPVKIERQLKEFYSKMNQAINQISPVYRYKQIFKKEKPGDIAAFDQDSPKEVEPIPEGVEETKDGSKKQENTPYSSLGPKSMIEKYKKLTTDLEGQKEELNLMEEREIERIEKLLKEEEEFELDADRVVDYLINLIAYLNDEEEQEGKPGQISRKKDISVKNLLKKRFQRAGFTKDAMNYKENRYGGQRSYSNTSKPTKPTNQTLKSSEDSKNDDYHQSMNRAHSIGDTSSVGLKKNSKSVGLKQDRINKEAQKSQFHDKSEFNHRKLKIEDLEEDTAEMIFKALDDVKEIKEAIVIEKSMIEETLKELKGDFSKEKEVLNAKFESKKGFIQKYVENIQKDLEEELIRRNREKANFNLKLKNLEEKVAHLKNNFNNQDDISEILGETVNLLVQTAMINHSMELQDEIDREKLALMGYKEEKASQKTILSKPNEKKVTNTNPYVTIDQQCLTCSGQSSVVMKAFKIACLAYKPSPVTFPQNEGPTYSRIDLINLKGRMLNRLEEIPITKSMRQEGANLTSERKLIFNMYLKENDLRNSQRDLALNSLFNTRQPKITIRSEAMSGSEAAYPGSPRDMGHKLSMKYEAEDFFKKNMTMLSDKTLALSRNPFNERGVKKLKKGEGLRSQFGSQTMSLPQIKSAREIDPDSINP</sequence>
<proteinExistence type="predicted"/>
<reference evidence="3" key="1">
    <citation type="submission" date="2023-07" db="EMBL/GenBank/DDBJ databases">
        <authorList>
            <consortium name="AG Swart"/>
            <person name="Singh M."/>
            <person name="Singh A."/>
            <person name="Seah K."/>
            <person name="Emmerich C."/>
        </authorList>
    </citation>
    <scope>NUCLEOTIDE SEQUENCE</scope>
    <source>
        <strain evidence="3">DP1</strain>
    </source>
</reference>
<feature type="region of interest" description="Disordered" evidence="2">
    <location>
        <begin position="569"/>
        <end position="650"/>
    </location>
</feature>
<dbReference type="EMBL" id="CAMPGE010018735">
    <property type="protein sequence ID" value="CAI2377126.1"/>
    <property type="molecule type" value="Genomic_DNA"/>
</dbReference>
<feature type="compositionally biased region" description="Polar residues" evidence="2">
    <location>
        <begin position="579"/>
        <end position="596"/>
    </location>
</feature>
<feature type="coiled-coil region" evidence="1">
    <location>
        <begin position="725"/>
        <end position="810"/>
    </location>
</feature>
<feature type="coiled-coil region" evidence="1">
    <location>
        <begin position="204"/>
        <end position="249"/>
    </location>
</feature>
<protein>
    <submittedName>
        <fullName evidence="3">Uncharacterized protein</fullName>
    </submittedName>
</protein>
<dbReference type="AlphaFoldDB" id="A0AAD1XQF8"/>
<feature type="compositionally biased region" description="Basic and acidic residues" evidence="2">
    <location>
        <begin position="9"/>
        <end position="19"/>
    </location>
</feature>
<feature type="compositionally biased region" description="Basic and acidic residues" evidence="2">
    <location>
        <begin position="634"/>
        <end position="650"/>
    </location>
</feature>
<name>A0AAD1XQF8_EUPCR</name>
<evidence type="ECO:0000313" key="3">
    <source>
        <dbReference type="EMBL" id="CAI2377126.1"/>
    </source>
</evidence>
<feature type="compositionally biased region" description="Polar residues" evidence="2">
    <location>
        <begin position="1015"/>
        <end position="1025"/>
    </location>
</feature>
<keyword evidence="4" id="KW-1185">Reference proteome</keyword>
<feature type="compositionally biased region" description="Basic and acidic residues" evidence="2">
    <location>
        <begin position="597"/>
        <end position="607"/>
    </location>
</feature>
<feature type="region of interest" description="Disordered" evidence="2">
    <location>
        <begin position="1002"/>
        <end position="1039"/>
    </location>
</feature>
<comment type="caution">
    <text evidence="3">The sequence shown here is derived from an EMBL/GenBank/DDBJ whole genome shotgun (WGS) entry which is preliminary data.</text>
</comment>
<evidence type="ECO:0000256" key="1">
    <source>
        <dbReference type="SAM" id="Coils"/>
    </source>
</evidence>
<organism evidence="3 4">
    <name type="scientific">Euplotes crassus</name>
    <dbReference type="NCBI Taxonomy" id="5936"/>
    <lineage>
        <taxon>Eukaryota</taxon>
        <taxon>Sar</taxon>
        <taxon>Alveolata</taxon>
        <taxon>Ciliophora</taxon>
        <taxon>Intramacronucleata</taxon>
        <taxon>Spirotrichea</taxon>
        <taxon>Hypotrichia</taxon>
        <taxon>Euplotida</taxon>
        <taxon>Euplotidae</taxon>
        <taxon>Moneuplotes</taxon>
    </lineage>
</organism>
<feature type="compositionally biased region" description="Basic and acidic residues" evidence="2">
    <location>
        <begin position="450"/>
        <end position="460"/>
    </location>
</feature>
<evidence type="ECO:0000313" key="4">
    <source>
        <dbReference type="Proteomes" id="UP001295684"/>
    </source>
</evidence>
<feature type="region of interest" description="Disordered" evidence="2">
    <location>
        <begin position="433"/>
        <end position="469"/>
    </location>
</feature>
<keyword evidence="1" id="KW-0175">Coiled coil</keyword>
<feature type="coiled-coil region" evidence="1">
    <location>
        <begin position="473"/>
        <end position="514"/>
    </location>
</feature>
<evidence type="ECO:0000256" key="2">
    <source>
        <dbReference type="SAM" id="MobiDB-lite"/>
    </source>
</evidence>
<dbReference type="Proteomes" id="UP001295684">
    <property type="component" value="Unassembled WGS sequence"/>
</dbReference>
<accession>A0AAD1XQF8</accession>
<gene>
    <name evidence="3" type="ORF">ECRASSUSDP1_LOCUS18509</name>
</gene>
<feature type="compositionally biased region" description="Polar residues" evidence="2">
    <location>
        <begin position="608"/>
        <end position="622"/>
    </location>
</feature>